<dbReference type="Gene3D" id="3.40.1370.10">
    <property type="match status" value="1"/>
</dbReference>
<organism evidence="7 8">
    <name type="scientific">Cyanidium caldarium</name>
    <name type="common">Red alga</name>
    <dbReference type="NCBI Taxonomy" id="2771"/>
    <lineage>
        <taxon>Eukaryota</taxon>
        <taxon>Rhodophyta</taxon>
        <taxon>Bangiophyceae</taxon>
        <taxon>Cyanidiales</taxon>
        <taxon>Cyanidiaceae</taxon>
        <taxon>Cyanidium</taxon>
    </lineage>
</organism>
<dbReference type="GO" id="GO:0003735">
    <property type="term" value="F:structural constituent of ribosome"/>
    <property type="evidence" value="ECO:0007669"/>
    <property type="project" value="InterPro"/>
</dbReference>
<comment type="caution">
    <text evidence="7">The sequence shown here is derived from an EMBL/GenBank/DDBJ whole genome shotgun (WGS) entry which is preliminary data.</text>
</comment>
<evidence type="ECO:0000313" key="8">
    <source>
        <dbReference type="Proteomes" id="UP001301350"/>
    </source>
</evidence>
<proteinExistence type="inferred from homology"/>
<dbReference type="Pfam" id="PF00573">
    <property type="entry name" value="Ribosomal_L4"/>
    <property type="match status" value="1"/>
</dbReference>
<dbReference type="Proteomes" id="UP001301350">
    <property type="component" value="Unassembled WGS sequence"/>
</dbReference>
<accession>A0AAV9IT25</accession>
<dbReference type="InterPro" id="IPR013005">
    <property type="entry name" value="Ribosomal_uL4-like"/>
</dbReference>
<evidence type="ECO:0000313" key="7">
    <source>
        <dbReference type="EMBL" id="KAK4535472.1"/>
    </source>
</evidence>
<dbReference type="GO" id="GO:0005840">
    <property type="term" value="C:ribosome"/>
    <property type="evidence" value="ECO:0007669"/>
    <property type="project" value="UniProtKB-KW"/>
</dbReference>
<evidence type="ECO:0000256" key="1">
    <source>
        <dbReference type="ARBA" id="ARBA00004083"/>
    </source>
</evidence>
<dbReference type="SUPFAM" id="SSF52166">
    <property type="entry name" value="Ribosomal protein L4"/>
    <property type="match status" value="1"/>
</dbReference>
<name>A0AAV9IT25_CYACA</name>
<gene>
    <name evidence="7" type="ORF">CDCA_CDCA05G1497</name>
</gene>
<dbReference type="EMBL" id="JANCYW010000005">
    <property type="protein sequence ID" value="KAK4535472.1"/>
    <property type="molecule type" value="Genomic_DNA"/>
</dbReference>
<evidence type="ECO:0000256" key="5">
    <source>
        <dbReference type="ARBA" id="ARBA00040565"/>
    </source>
</evidence>
<comment type="function">
    <text evidence="1">Probably binds the 23S rRNA.</text>
</comment>
<dbReference type="PANTHER" id="PTHR10746">
    <property type="entry name" value="50S RIBOSOMAL PROTEIN L4"/>
    <property type="match status" value="1"/>
</dbReference>
<keyword evidence="8" id="KW-1185">Reference proteome</keyword>
<protein>
    <recommendedName>
        <fullName evidence="5">Large ribosomal subunit protein uL4m</fullName>
    </recommendedName>
</protein>
<feature type="region of interest" description="Disordered" evidence="6">
    <location>
        <begin position="67"/>
        <end position="113"/>
    </location>
</feature>
<evidence type="ECO:0000256" key="4">
    <source>
        <dbReference type="ARBA" id="ARBA00023274"/>
    </source>
</evidence>
<dbReference type="GO" id="GO:1990904">
    <property type="term" value="C:ribonucleoprotein complex"/>
    <property type="evidence" value="ECO:0007669"/>
    <property type="project" value="UniProtKB-KW"/>
</dbReference>
<comment type="similarity">
    <text evidence="2">Belongs to the universal ribosomal protein uL4 family.</text>
</comment>
<evidence type="ECO:0000256" key="3">
    <source>
        <dbReference type="ARBA" id="ARBA00022980"/>
    </source>
</evidence>
<dbReference type="InterPro" id="IPR023574">
    <property type="entry name" value="Ribosomal_uL4_dom_sf"/>
</dbReference>
<dbReference type="GO" id="GO:0006412">
    <property type="term" value="P:translation"/>
    <property type="evidence" value="ECO:0007669"/>
    <property type="project" value="InterPro"/>
</dbReference>
<feature type="region of interest" description="Disordered" evidence="6">
    <location>
        <begin position="263"/>
        <end position="282"/>
    </location>
</feature>
<feature type="compositionally biased region" description="Acidic residues" evidence="6">
    <location>
        <begin position="273"/>
        <end position="282"/>
    </location>
</feature>
<dbReference type="AlphaFoldDB" id="A0AAV9IT25"/>
<dbReference type="InterPro" id="IPR002136">
    <property type="entry name" value="Ribosomal_uL4"/>
</dbReference>
<keyword evidence="4" id="KW-0687">Ribonucleoprotein</keyword>
<dbReference type="HAMAP" id="MF_01328_B">
    <property type="entry name" value="Ribosomal_uL4_B"/>
    <property type="match status" value="1"/>
</dbReference>
<dbReference type="NCBIfam" id="TIGR03953">
    <property type="entry name" value="rplD_bact"/>
    <property type="match status" value="1"/>
</dbReference>
<reference evidence="7 8" key="1">
    <citation type="submission" date="2022-07" db="EMBL/GenBank/DDBJ databases">
        <title>Genome-wide signatures of adaptation to extreme environments.</title>
        <authorList>
            <person name="Cho C.H."/>
            <person name="Yoon H.S."/>
        </authorList>
    </citation>
    <scope>NUCLEOTIDE SEQUENCE [LARGE SCALE GENOMIC DNA]</scope>
    <source>
        <strain evidence="7 8">DBV 063 E5</strain>
    </source>
</reference>
<dbReference type="PANTHER" id="PTHR10746:SF6">
    <property type="entry name" value="LARGE RIBOSOMAL SUBUNIT PROTEIN UL4M"/>
    <property type="match status" value="1"/>
</dbReference>
<sequence length="282" mass="31349">MAQMAGSAEQAVARLEAAAQVLVYQSFPRFVPVQILASAGDLLRTPYRPDVIHRVVTYQRASWRAGTAKTKDRAEVSGSGRKPWPQKGQGRARAGSLRAPQFRGGGRVHGPTPERIWRQELPRKIRLLGLASALSKRNDEGRLWVLERWWMDDGTRVGDDQAVSNTPMADAQQLSRILNRLQWKAAVLVSASQPVPAATAAAHPDALSDSDWIEDVQRVERAAMHVRHEVSVKSARSLGVYEVARHQHVVITRAALHELEARVAPQAGRRGEEPEEWEEQTP</sequence>
<evidence type="ECO:0000256" key="6">
    <source>
        <dbReference type="SAM" id="MobiDB-lite"/>
    </source>
</evidence>
<keyword evidence="3" id="KW-0689">Ribosomal protein</keyword>
<evidence type="ECO:0000256" key="2">
    <source>
        <dbReference type="ARBA" id="ARBA00010528"/>
    </source>
</evidence>